<protein>
    <submittedName>
        <fullName evidence="1">Uncharacterized protein</fullName>
    </submittedName>
</protein>
<keyword evidence="2" id="KW-1185">Reference proteome</keyword>
<organism evidence="1 2">
    <name type="scientific">Batrachochytrium dendrobatidis (strain JAM81 / FGSC 10211)</name>
    <name type="common">Frog chytrid fungus</name>
    <dbReference type="NCBI Taxonomy" id="684364"/>
    <lineage>
        <taxon>Eukaryota</taxon>
        <taxon>Fungi</taxon>
        <taxon>Fungi incertae sedis</taxon>
        <taxon>Chytridiomycota</taxon>
        <taxon>Chytridiomycota incertae sedis</taxon>
        <taxon>Chytridiomycetes</taxon>
        <taxon>Rhizophydiales</taxon>
        <taxon>Rhizophydiales incertae sedis</taxon>
        <taxon>Batrachochytrium</taxon>
    </lineage>
</organism>
<evidence type="ECO:0000313" key="1">
    <source>
        <dbReference type="EMBL" id="EGF79468.1"/>
    </source>
</evidence>
<dbReference type="AlphaFoldDB" id="F4P5R8"/>
<dbReference type="Proteomes" id="UP000007241">
    <property type="component" value="Unassembled WGS sequence"/>
</dbReference>
<gene>
    <name evidence="1" type="ORF">BATDEDRAFT_25828</name>
</gene>
<name>F4P5R8_BATDJ</name>
<evidence type="ECO:0000313" key="2">
    <source>
        <dbReference type="Proteomes" id="UP000007241"/>
    </source>
</evidence>
<proteinExistence type="predicted"/>
<accession>F4P5R8</accession>
<dbReference type="EMBL" id="GL882886">
    <property type="protein sequence ID" value="EGF79468.1"/>
    <property type="molecule type" value="Genomic_DNA"/>
</dbReference>
<sequence>MQGQRFQKEMNAIVVHEYMSKQLLKSTSINKPGGSCRCSLRIERYNCKASGSVDMYPDMMVIKHFNRTSFIPCSRDGCNEAYRSCISTLDIIPAMYVLEADSTTAAEKHHIVRLIGSIPKVDSVIKLIGQLLRSSCSTTPCYMTLVDSVCVLLRDDEHNSKPTDILSIKPSQVVLISMIGCDKSMINENDGTANFCMFSADPNEQKQAIQMLLSTIKLAMQPCNEPYQSITIHGCPLIYKPFVDTLVSYKWKSDVYHMYVTKSPINKYNVAIGDCWVDDTTGETFVIDHIKESDIPAIMLERTVDYGVDYVRFATLEYPLSQLNCVIRVFPKGVDPVSNPSLGVPVSWAASHHDFQIGMLATIDSYRRRSLAAKCVEVVSQLQLHFLKSNFETLLGDSILSFGFVKEGNDASAAVMEQCGYSRYEQDQFQWLGVNAMDIE</sequence>
<dbReference type="InParanoid" id="F4P5R8"/>
<dbReference type="RefSeq" id="XP_006679896.1">
    <property type="nucleotide sequence ID" value="XM_006679833.1"/>
</dbReference>
<dbReference type="HOGENOM" id="CLU_622532_0_0_1"/>
<dbReference type="GeneID" id="18238895"/>
<dbReference type="Gene3D" id="3.40.630.30">
    <property type="match status" value="1"/>
</dbReference>
<dbReference type="OrthoDB" id="2155629at2759"/>
<reference evidence="1 2" key="1">
    <citation type="submission" date="2009-12" db="EMBL/GenBank/DDBJ databases">
        <title>The draft genome of Batrachochytrium dendrobatidis.</title>
        <authorList>
            <consortium name="US DOE Joint Genome Institute (JGI-PGF)"/>
            <person name="Kuo A."/>
            <person name="Salamov A."/>
            <person name="Schmutz J."/>
            <person name="Lucas S."/>
            <person name="Pitluck S."/>
            <person name="Rosenblum E."/>
            <person name="Stajich J."/>
            <person name="Eisen M."/>
            <person name="Grigoriev I.V."/>
        </authorList>
    </citation>
    <scope>NUCLEOTIDE SEQUENCE [LARGE SCALE GENOMIC DNA]</scope>
    <source>
        <strain evidence="2">JAM81 / FGSC 10211</strain>
    </source>
</reference>